<organism evidence="2 3">
    <name type="scientific">Paramecium sonneborni</name>
    <dbReference type="NCBI Taxonomy" id="65129"/>
    <lineage>
        <taxon>Eukaryota</taxon>
        <taxon>Sar</taxon>
        <taxon>Alveolata</taxon>
        <taxon>Ciliophora</taxon>
        <taxon>Intramacronucleata</taxon>
        <taxon>Oligohymenophorea</taxon>
        <taxon>Peniculida</taxon>
        <taxon>Parameciidae</taxon>
        <taxon>Paramecium</taxon>
    </lineage>
</organism>
<dbReference type="EMBL" id="CAJJDN010000136">
    <property type="protein sequence ID" value="CAD8122056.1"/>
    <property type="molecule type" value="Genomic_DNA"/>
</dbReference>
<keyword evidence="1" id="KW-0175">Coiled coil</keyword>
<comment type="caution">
    <text evidence="2">The sequence shown here is derived from an EMBL/GenBank/DDBJ whole genome shotgun (WGS) entry which is preliminary data.</text>
</comment>
<reference evidence="2" key="1">
    <citation type="submission" date="2021-01" db="EMBL/GenBank/DDBJ databases">
        <authorList>
            <consortium name="Genoscope - CEA"/>
            <person name="William W."/>
        </authorList>
    </citation>
    <scope>NUCLEOTIDE SEQUENCE</scope>
</reference>
<dbReference type="Proteomes" id="UP000692954">
    <property type="component" value="Unassembled WGS sequence"/>
</dbReference>
<dbReference type="OrthoDB" id="306017at2759"/>
<accession>A0A8S1R1W0</accession>
<evidence type="ECO:0000313" key="3">
    <source>
        <dbReference type="Proteomes" id="UP000692954"/>
    </source>
</evidence>
<feature type="coiled-coil region" evidence="1">
    <location>
        <begin position="79"/>
        <end position="106"/>
    </location>
</feature>
<keyword evidence="3" id="KW-1185">Reference proteome</keyword>
<name>A0A8S1R1W0_9CILI</name>
<gene>
    <name evidence="2" type="ORF">PSON_ATCC_30995.1.T1360045</name>
</gene>
<proteinExistence type="predicted"/>
<dbReference type="AlphaFoldDB" id="A0A8S1R1W0"/>
<evidence type="ECO:0000313" key="2">
    <source>
        <dbReference type="EMBL" id="CAD8122056.1"/>
    </source>
</evidence>
<sequence>MNFIQRFQLIKCQKHPDNSITNLCLNEQCNQPHQFCQTCVKLHVAHSNQIIYMKQIDVLLKRNSNVNEFSQDQLGLETYNIYRDFKKAIQNRLNSLEEELRVIILKLVNDQKINQYGYKFLQSINDFGSDDIQDLRQYLIKEQKEIQKNQIILKENQSKQTLINLKEYLSDQIPNIQKEVFDQLDSLSSTFYSNTQRIDRLQKVLITDDGLSQPSIFDQNTIRVVQFEVRDKPLYITGIYQPMLYKGSYNSTNYDSQTQSQFKIIYKLHEGYDLSKYIYKENKMLEHEKLKISDGHLYYIELTKTIKLNPHKIYCISISTKESKAFYTYQYSNSKIDNPLIKWQSENLSDCDKFIKNANKHLFSYSDIDQIPAIQVKL</sequence>
<evidence type="ECO:0000256" key="1">
    <source>
        <dbReference type="SAM" id="Coils"/>
    </source>
</evidence>
<protein>
    <submittedName>
        <fullName evidence="2">Uncharacterized protein</fullName>
    </submittedName>
</protein>